<proteinExistence type="predicted"/>
<dbReference type="AlphaFoldDB" id="A0A975DKT8"/>
<dbReference type="GO" id="GO:0015035">
    <property type="term" value="F:protein-disulfide reductase activity"/>
    <property type="evidence" value="ECO:0007669"/>
    <property type="project" value="InterPro"/>
</dbReference>
<dbReference type="Proteomes" id="UP000664904">
    <property type="component" value="Plasmid unnamed5"/>
</dbReference>
<dbReference type="RefSeq" id="WP_208844676.1">
    <property type="nucleotide sequence ID" value="NZ_CP072135.1"/>
</dbReference>
<accession>A0A975DKT8</accession>
<dbReference type="InterPro" id="IPR007263">
    <property type="entry name" value="DCC1-like"/>
</dbReference>
<dbReference type="PANTHER" id="PTHR34290">
    <property type="entry name" value="SI:CH73-390P7.2"/>
    <property type="match status" value="1"/>
</dbReference>
<reference evidence="1" key="1">
    <citation type="submission" date="2021-03" db="EMBL/GenBank/DDBJ databases">
        <title>Complete Genome of Pseudoalteromonas xiamenensis STKMTI.2, a new potential marine bacterium producing anti-Vibrio compounds.</title>
        <authorList>
            <person name="Handayani D.P."/>
            <person name="Isnansetyo A."/>
            <person name="Istiqomah I."/>
            <person name="Jumina J."/>
        </authorList>
    </citation>
    <scope>NUCLEOTIDE SEQUENCE</scope>
    <source>
        <strain evidence="1">STKMTI.2</strain>
        <plasmid evidence="1">unnamed5</plasmid>
    </source>
</reference>
<name>A0A975DKT8_9GAMM</name>
<evidence type="ECO:0000313" key="1">
    <source>
        <dbReference type="EMBL" id="QTH73057.1"/>
    </source>
</evidence>
<dbReference type="KEGG" id="pxi:J5O05_19765"/>
<keyword evidence="2" id="KW-1185">Reference proteome</keyword>
<dbReference type="PANTHER" id="PTHR34290:SF2">
    <property type="entry name" value="OS04G0668800 PROTEIN"/>
    <property type="match status" value="1"/>
</dbReference>
<geneLocation type="plasmid" evidence="1 2">
    <name>unnamed5</name>
</geneLocation>
<evidence type="ECO:0000313" key="2">
    <source>
        <dbReference type="Proteomes" id="UP000664904"/>
    </source>
</evidence>
<sequence>MVIFFDGNCPLCVREMNALLEHDSNKSLTLINLHDACALKAYPGIDKEKAMSILHGVDNQGRVLLGLDVSVMAWSLVGKHSWLKILRWPVIRYLADGVYLMFAKHRMKISSIFLKSSCTSNQCNRSSK</sequence>
<organism evidence="1 2">
    <name type="scientific">Pseudoalteromonas xiamenensis</name>
    <dbReference type="NCBI Taxonomy" id="882626"/>
    <lineage>
        <taxon>Bacteria</taxon>
        <taxon>Pseudomonadati</taxon>
        <taxon>Pseudomonadota</taxon>
        <taxon>Gammaproteobacteria</taxon>
        <taxon>Alteromonadales</taxon>
        <taxon>Pseudoalteromonadaceae</taxon>
        <taxon>Pseudoalteromonas</taxon>
    </lineage>
</organism>
<gene>
    <name evidence="1" type="ORF">J5O05_19765</name>
</gene>
<dbReference type="Pfam" id="PF04134">
    <property type="entry name" value="DCC1-like"/>
    <property type="match status" value="1"/>
</dbReference>
<protein>
    <submittedName>
        <fullName evidence="1">DUF393 domain-containing protein</fullName>
    </submittedName>
</protein>
<dbReference type="EMBL" id="CP072135">
    <property type="protein sequence ID" value="QTH73057.1"/>
    <property type="molecule type" value="Genomic_DNA"/>
</dbReference>
<keyword evidence="1" id="KW-0614">Plasmid</keyword>
<dbReference type="InterPro" id="IPR044691">
    <property type="entry name" value="DCC1_Trx"/>
</dbReference>